<accession>G7W6M5</accession>
<evidence type="ECO:0000256" key="5">
    <source>
        <dbReference type="ARBA" id="ARBA00022989"/>
    </source>
</evidence>
<dbReference type="Gene3D" id="1.20.1250.20">
    <property type="entry name" value="MFS general substrate transporter like domains"/>
    <property type="match status" value="1"/>
</dbReference>
<dbReference type="Proteomes" id="UP000006346">
    <property type="component" value="Chromosome"/>
</dbReference>
<feature type="transmembrane region" description="Helical" evidence="7">
    <location>
        <begin position="57"/>
        <end position="75"/>
    </location>
</feature>
<dbReference type="InterPro" id="IPR011701">
    <property type="entry name" value="MFS"/>
</dbReference>
<evidence type="ECO:0000256" key="6">
    <source>
        <dbReference type="ARBA" id="ARBA00023136"/>
    </source>
</evidence>
<dbReference type="PATRIC" id="fig|768706.3.peg.3176"/>
<feature type="transmembrane region" description="Helical" evidence="7">
    <location>
        <begin position="290"/>
        <end position="308"/>
    </location>
</feature>
<evidence type="ECO:0000256" key="4">
    <source>
        <dbReference type="ARBA" id="ARBA00022692"/>
    </source>
</evidence>
<evidence type="ECO:0000256" key="7">
    <source>
        <dbReference type="SAM" id="Phobius"/>
    </source>
</evidence>
<reference evidence="10" key="1">
    <citation type="submission" date="2011-11" db="EMBL/GenBank/DDBJ databases">
        <title>Complete sequence of Desulfosporosinus orientis DSM 765.</title>
        <authorList>
            <person name="Lucas S."/>
            <person name="Han J."/>
            <person name="Lapidus A."/>
            <person name="Cheng J.-F."/>
            <person name="Goodwin L."/>
            <person name="Pitluck S."/>
            <person name="Peters L."/>
            <person name="Ovchinnikova G."/>
            <person name="Teshima H."/>
            <person name="Detter J.C."/>
            <person name="Han C."/>
            <person name="Tapia R."/>
            <person name="Land M."/>
            <person name="Hauser L."/>
            <person name="Kyrpides N."/>
            <person name="Ivanova N."/>
            <person name="Pagani I."/>
            <person name="Pester M."/>
            <person name="Spring S."/>
            <person name="Ollivier B."/>
            <person name="Rattei T."/>
            <person name="Klenk H.-P."/>
            <person name="Wagner M."/>
            <person name="Loy A."/>
            <person name="Woyke T."/>
        </authorList>
    </citation>
    <scope>NUCLEOTIDE SEQUENCE [LARGE SCALE GENOMIC DNA]</scope>
    <source>
        <strain evidence="10">ATCC 19365 / DSM 765 / NCIMB 8382 / VKM B-1628</strain>
    </source>
</reference>
<protein>
    <submittedName>
        <fullName evidence="9">Arabinose efflux permease family protein</fullName>
    </submittedName>
</protein>
<reference evidence="9 10" key="2">
    <citation type="journal article" date="2012" name="J. Bacteriol.">
        <title>Complete genome sequences of Desulfosporosinus orientis DSM765T, Desulfosporosinus youngiae DSM17734T, Desulfosporosinus meridiei DSM13257T, and Desulfosporosinus acidiphilus DSM22704T.</title>
        <authorList>
            <person name="Pester M."/>
            <person name="Brambilla E."/>
            <person name="Alazard D."/>
            <person name="Rattei T."/>
            <person name="Weinmaier T."/>
            <person name="Han J."/>
            <person name="Lucas S."/>
            <person name="Lapidus A."/>
            <person name="Cheng J.F."/>
            <person name="Goodwin L."/>
            <person name="Pitluck S."/>
            <person name="Peters L."/>
            <person name="Ovchinnikova G."/>
            <person name="Teshima H."/>
            <person name="Detter J.C."/>
            <person name="Han C.S."/>
            <person name="Tapia R."/>
            <person name="Land M.L."/>
            <person name="Hauser L."/>
            <person name="Kyrpides N.C."/>
            <person name="Ivanova N.N."/>
            <person name="Pagani I."/>
            <person name="Huntmann M."/>
            <person name="Wei C.L."/>
            <person name="Davenport K.W."/>
            <person name="Daligault H."/>
            <person name="Chain P.S."/>
            <person name="Chen A."/>
            <person name="Mavromatis K."/>
            <person name="Markowitz V."/>
            <person name="Szeto E."/>
            <person name="Mikhailova N."/>
            <person name="Pati A."/>
            <person name="Wagner M."/>
            <person name="Woyke T."/>
            <person name="Ollivier B."/>
            <person name="Klenk H.P."/>
            <person name="Spring S."/>
            <person name="Loy A."/>
        </authorList>
    </citation>
    <scope>NUCLEOTIDE SEQUENCE [LARGE SCALE GENOMIC DNA]</scope>
    <source>
        <strain evidence="10">ATCC 19365 / DSM 765 / NCIMB 8382 / VKM B-1628</strain>
    </source>
</reference>
<dbReference type="AlphaFoldDB" id="G7W6M5"/>
<dbReference type="Pfam" id="PF07690">
    <property type="entry name" value="MFS_1"/>
    <property type="match status" value="1"/>
</dbReference>
<feature type="transmembrane region" description="Helical" evidence="7">
    <location>
        <begin position="141"/>
        <end position="163"/>
    </location>
</feature>
<dbReference type="GO" id="GO:0022857">
    <property type="term" value="F:transmembrane transporter activity"/>
    <property type="evidence" value="ECO:0007669"/>
    <property type="project" value="InterPro"/>
</dbReference>
<feature type="transmembrane region" description="Helical" evidence="7">
    <location>
        <begin position="87"/>
        <end position="106"/>
    </location>
</feature>
<keyword evidence="6 7" id="KW-0472">Membrane</keyword>
<feature type="transmembrane region" description="Helical" evidence="7">
    <location>
        <begin position="223"/>
        <end position="244"/>
    </location>
</feature>
<keyword evidence="2" id="KW-0813">Transport</keyword>
<feature type="transmembrane region" description="Helical" evidence="7">
    <location>
        <begin position="259"/>
        <end position="278"/>
    </location>
</feature>
<dbReference type="GO" id="GO:0005886">
    <property type="term" value="C:plasma membrane"/>
    <property type="evidence" value="ECO:0007669"/>
    <property type="project" value="UniProtKB-SubCell"/>
</dbReference>
<evidence type="ECO:0000313" key="9">
    <source>
        <dbReference type="EMBL" id="AET68663.1"/>
    </source>
</evidence>
<evidence type="ECO:0000256" key="1">
    <source>
        <dbReference type="ARBA" id="ARBA00004651"/>
    </source>
</evidence>
<dbReference type="PANTHER" id="PTHR23517">
    <property type="entry name" value="RESISTANCE PROTEIN MDTM, PUTATIVE-RELATED-RELATED"/>
    <property type="match status" value="1"/>
</dbReference>
<evidence type="ECO:0000256" key="3">
    <source>
        <dbReference type="ARBA" id="ARBA00022475"/>
    </source>
</evidence>
<dbReference type="PANTHER" id="PTHR23517:SF13">
    <property type="entry name" value="MAJOR FACILITATOR SUPERFAMILY MFS_1"/>
    <property type="match status" value="1"/>
</dbReference>
<dbReference type="PROSITE" id="PS50850">
    <property type="entry name" value="MFS"/>
    <property type="match status" value="1"/>
</dbReference>
<keyword evidence="10" id="KW-1185">Reference proteome</keyword>
<feature type="transmembrane region" description="Helical" evidence="7">
    <location>
        <begin position="175"/>
        <end position="195"/>
    </location>
</feature>
<feature type="transmembrane region" description="Helical" evidence="7">
    <location>
        <begin position="314"/>
        <end position="336"/>
    </location>
</feature>
<dbReference type="InterPro" id="IPR036259">
    <property type="entry name" value="MFS_trans_sf"/>
</dbReference>
<dbReference type="KEGG" id="dor:Desor_3153"/>
<dbReference type="STRING" id="768706.Desor_3153"/>
<name>G7W6M5_DESOD</name>
<sequence>MNLNKDSNLTWEKKQNRKKIGFIGAACSLAVVYAASSAPIPLYNSYRQTIGLTNGDLAMTSVAYFVGTVITLLMFARLSNYLGRRPVVLVTLGLAMIGCLMFFYIHNAPMFLIGRLIQGFSCGLASSTVTTYIIDNAPESPGWIGAAVTSAAPMIGLAVGAFGSGALKQYGSGSLSLIFGILIVALAGCVVLITLSPETVTRKRGAVASIVPQIRLPQNIRSLLPAASATFVGTWAIGGFYQAFSAPMAAEQLGTTNTMIAAAVFAGMMAPNVIGGSLAGRMKTTIAQRMGMSVFFLSLLVIIASLRAGAVVPFLVAGIFAGAAWGAAFTGSLRGILNKTSQEDRAGVLSTVYLISYSGAAIPNLIVGRLPKTINLFEIALGYGLLVAVASIITLVTARQGTEGQCNR</sequence>
<proteinExistence type="predicted"/>
<feature type="transmembrane region" description="Helical" evidence="7">
    <location>
        <begin position="20"/>
        <end position="37"/>
    </location>
</feature>
<gene>
    <name evidence="9" type="ordered locus">Desor_3153</name>
</gene>
<feature type="transmembrane region" description="Helical" evidence="7">
    <location>
        <begin position="379"/>
        <end position="398"/>
    </location>
</feature>
<feature type="domain" description="Major facilitator superfamily (MFS) profile" evidence="8">
    <location>
        <begin position="20"/>
        <end position="402"/>
    </location>
</feature>
<keyword evidence="4 7" id="KW-0812">Transmembrane</keyword>
<feature type="transmembrane region" description="Helical" evidence="7">
    <location>
        <begin position="348"/>
        <end position="367"/>
    </location>
</feature>
<dbReference type="CDD" id="cd06174">
    <property type="entry name" value="MFS"/>
    <property type="match status" value="1"/>
</dbReference>
<evidence type="ECO:0000313" key="10">
    <source>
        <dbReference type="Proteomes" id="UP000006346"/>
    </source>
</evidence>
<dbReference type="SUPFAM" id="SSF103473">
    <property type="entry name" value="MFS general substrate transporter"/>
    <property type="match status" value="1"/>
</dbReference>
<dbReference type="eggNOG" id="COG0477">
    <property type="taxonomic scope" value="Bacteria"/>
</dbReference>
<evidence type="ECO:0000259" key="8">
    <source>
        <dbReference type="PROSITE" id="PS50850"/>
    </source>
</evidence>
<dbReference type="InterPro" id="IPR050171">
    <property type="entry name" value="MFS_Transporters"/>
</dbReference>
<feature type="transmembrane region" description="Helical" evidence="7">
    <location>
        <begin position="112"/>
        <end position="134"/>
    </location>
</feature>
<dbReference type="InterPro" id="IPR020846">
    <property type="entry name" value="MFS_dom"/>
</dbReference>
<organism evidence="9 10">
    <name type="scientific">Desulfosporosinus orientis (strain ATCC 19365 / DSM 765 / NCIMB 8382 / VKM B-1628 / Singapore I)</name>
    <name type="common">Desulfotomaculum orientis</name>
    <dbReference type="NCBI Taxonomy" id="768706"/>
    <lineage>
        <taxon>Bacteria</taxon>
        <taxon>Bacillati</taxon>
        <taxon>Bacillota</taxon>
        <taxon>Clostridia</taxon>
        <taxon>Eubacteriales</taxon>
        <taxon>Desulfitobacteriaceae</taxon>
        <taxon>Desulfosporosinus</taxon>
    </lineage>
</organism>
<keyword evidence="5 7" id="KW-1133">Transmembrane helix</keyword>
<dbReference type="EMBL" id="CP003108">
    <property type="protein sequence ID" value="AET68663.1"/>
    <property type="molecule type" value="Genomic_DNA"/>
</dbReference>
<comment type="subcellular location">
    <subcellularLocation>
        <location evidence="1">Cell membrane</location>
        <topology evidence="1">Multi-pass membrane protein</topology>
    </subcellularLocation>
</comment>
<keyword evidence="3" id="KW-1003">Cell membrane</keyword>
<evidence type="ECO:0000256" key="2">
    <source>
        <dbReference type="ARBA" id="ARBA00022448"/>
    </source>
</evidence>
<dbReference type="HOGENOM" id="CLU_038683_0_1_9"/>